<feature type="domain" description="Alpha-N-acetylglucosaminidase tim-barrel" evidence="3">
    <location>
        <begin position="130"/>
        <end position="444"/>
    </location>
</feature>
<accession>A0A379MU59</accession>
<dbReference type="PANTHER" id="PTHR12872">
    <property type="entry name" value="ALPHA-N-ACETYLGLUCOSAMINIDASE"/>
    <property type="match status" value="1"/>
</dbReference>
<reference evidence="6 7" key="1">
    <citation type="submission" date="2018-06" db="EMBL/GenBank/DDBJ databases">
        <authorList>
            <consortium name="Pathogen Informatics"/>
            <person name="Doyle S."/>
        </authorList>
    </citation>
    <scope>NUCLEOTIDE SEQUENCE [LARGE SCALE GENOMIC DNA]</scope>
    <source>
        <strain evidence="6 7">NCTC11190</strain>
    </source>
</reference>
<dbReference type="AlphaFoldDB" id="A0A379MU59"/>
<dbReference type="InterPro" id="IPR024240">
    <property type="entry name" value="NAGLU_N"/>
</dbReference>
<keyword evidence="1" id="KW-0378">Hydrolase</keyword>
<name>A0A379MU59_9BACT</name>
<dbReference type="GO" id="GO:0016787">
    <property type="term" value="F:hydrolase activity"/>
    <property type="evidence" value="ECO:0007669"/>
    <property type="project" value="UniProtKB-KW"/>
</dbReference>
<dbReference type="InterPro" id="IPR007781">
    <property type="entry name" value="NAGLU"/>
</dbReference>
<feature type="domain" description="Alpha-N-acetylglucosaminidase C-terminal" evidence="5">
    <location>
        <begin position="455"/>
        <end position="736"/>
    </location>
</feature>
<protein>
    <submittedName>
        <fullName evidence="6">Uncharacterized Fe-S protein</fullName>
    </submittedName>
</protein>
<evidence type="ECO:0000313" key="6">
    <source>
        <dbReference type="EMBL" id="SUE34450.1"/>
    </source>
</evidence>
<organism evidence="6 7">
    <name type="scientific">Rikenella microfusus</name>
    <dbReference type="NCBI Taxonomy" id="28139"/>
    <lineage>
        <taxon>Bacteria</taxon>
        <taxon>Pseudomonadati</taxon>
        <taxon>Bacteroidota</taxon>
        <taxon>Bacteroidia</taxon>
        <taxon>Bacteroidales</taxon>
        <taxon>Rikenellaceae</taxon>
        <taxon>Rikenella</taxon>
    </lineage>
</organism>
<keyword evidence="7" id="KW-1185">Reference proteome</keyword>
<dbReference type="Gene3D" id="3.20.20.80">
    <property type="entry name" value="Glycosidases"/>
    <property type="match status" value="1"/>
</dbReference>
<dbReference type="InterPro" id="IPR029018">
    <property type="entry name" value="Hex-like_dom2"/>
</dbReference>
<dbReference type="InterPro" id="IPR024732">
    <property type="entry name" value="NAGLU_C"/>
</dbReference>
<evidence type="ECO:0000256" key="1">
    <source>
        <dbReference type="ARBA" id="ARBA00022801"/>
    </source>
</evidence>
<evidence type="ECO:0000313" key="7">
    <source>
        <dbReference type="Proteomes" id="UP000255233"/>
    </source>
</evidence>
<evidence type="ECO:0000259" key="4">
    <source>
        <dbReference type="Pfam" id="PF12971"/>
    </source>
</evidence>
<dbReference type="Pfam" id="PF12972">
    <property type="entry name" value="NAGLU_C"/>
    <property type="match status" value="1"/>
</dbReference>
<sequence>MLKKIFTWFTLCLAGMAAQAAKAPAMNDKAVVKAARELIARVTPGYEKQYVLEVIPTDAQSGEDVFEVDARKGKVVLRGNNPVALASAFHWYLKYTCKAQLSWFGDQLNLPERLPLPAAKERRTIGGKYRAYFNYCTLSYTAPWWDWERWQREIDFMAMNGINMPLQPIGLDAVWYETLLRMGFTDLEARTFLVGPGHQAWQWMTNIEQFGGPLPKSWIDSHVELGRRIFARQLELGMKPIQQSFTGYVPKLMAEKYPEAKIAQQPEWYGFEGVSQLDPLDPLFDRMGHTFMQVQDSIFGSYGIYSADPFHESAPPVNTPEYLSAVGKKISKLIDDFDPRGIVAMQAWSIREPIATQFPKDRLVVLDLNGSTYPNKKNFWGYPFVAGNLHNFGGRINMHGDLALLASNQYATARKKAPNAVGSGLFMESIVQNPVYYAMAFEMPMHRDTIRPSEWLDAYTVRAYGAESEAAQQAWAILLKGPYGPGTNGVESSSIIAARPAIDVKKSGPNAGFNIPYDPKSLYEAERLLLQDAEKLETSEIYRFDVVDVQRQIMSNLGQEIHKAAAAAYKAGDMAGFKKHSGRFLELLLDVDALLATRTEWNFDRWVSDARSWGATTEEKDLLERDATALVTYWGFTPGYMCQQFDYSWREWAGLIRRYYYNRWKMFYDMLAESLASGKPYSEAGAKMSNGREAFRGNEFYDRLADWEIDFVATPKTDIDPAPNGDEIETARKMFGKYSELAKEYYR</sequence>
<evidence type="ECO:0000256" key="2">
    <source>
        <dbReference type="SAM" id="SignalP"/>
    </source>
</evidence>
<dbReference type="InterPro" id="IPR024733">
    <property type="entry name" value="NAGLU_tim-barrel"/>
</dbReference>
<dbReference type="Proteomes" id="UP000255233">
    <property type="component" value="Unassembled WGS sequence"/>
</dbReference>
<evidence type="ECO:0000259" key="3">
    <source>
        <dbReference type="Pfam" id="PF05089"/>
    </source>
</evidence>
<dbReference type="Gene3D" id="3.30.379.10">
    <property type="entry name" value="Chitobiase/beta-hexosaminidase domain 2-like"/>
    <property type="match status" value="1"/>
</dbReference>
<evidence type="ECO:0000259" key="5">
    <source>
        <dbReference type="Pfam" id="PF12972"/>
    </source>
</evidence>
<dbReference type="GO" id="GO:0005975">
    <property type="term" value="P:carbohydrate metabolic process"/>
    <property type="evidence" value="ECO:0007669"/>
    <property type="project" value="UniProtKB-ARBA"/>
</dbReference>
<dbReference type="Pfam" id="PF05089">
    <property type="entry name" value="NAGLU"/>
    <property type="match status" value="1"/>
</dbReference>
<feature type="chain" id="PRO_5016854266" evidence="2">
    <location>
        <begin position="21"/>
        <end position="747"/>
    </location>
</feature>
<proteinExistence type="predicted"/>
<dbReference type="PANTHER" id="PTHR12872:SF1">
    <property type="entry name" value="ALPHA-N-ACETYLGLUCOSAMINIDASE"/>
    <property type="match status" value="1"/>
</dbReference>
<gene>
    <name evidence="6" type="ORF">NCTC11190_01674</name>
</gene>
<dbReference type="Pfam" id="PF12971">
    <property type="entry name" value="NAGLU_N"/>
    <property type="match status" value="1"/>
</dbReference>
<feature type="domain" description="Alpha-N-acetylglucosaminidase N-terminal" evidence="4">
    <location>
        <begin position="34"/>
        <end position="115"/>
    </location>
</feature>
<keyword evidence="2" id="KW-0732">Signal</keyword>
<dbReference type="STRING" id="880526.GCA_000427365_02145"/>
<dbReference type="Gene3D" id="1.20.120.670">
    <property type="entry name" value="N-acetyl-b-d-glucoasminidase"/>
    <property type="match status" value="1"/>
</dbReference>
<feature type="signal peptide" evidence="2">
    <location>
        <begin position="1"/>
        <end position="20"/>
    </location>
</feature>
<dbReference type="EMBL" id="UGVL01000001">
    <property type="protein sequence ID" value="SUE34450.1"/>
    <property type="molecule type" value="Genomic_DNA"/>
</dbReference>